<dbReference type="PANTHER" id="PTHR45938:SF11">
    <property type="entry name" value="WAP, KAZAL, IMMUNOGLOBULIN, KUNITZ AND NTR DOMAIN-CONTAINING PROTEIN 2-LIKE"/>
    <property type="match status" value="1"/>
</dbReference>
<evidence type="ECO:0000256" key="4">
    <source>
        <dbReference type="ARBA" id="ARBA00023157"/>
    </source>
</evidence>
<feature type="domain" description="BPTI/Kunitz inhibitor" evidence="5">
    <location>
        <begin position="76"/>
        <end position="126"/>
    </location>
</feature>
<feature type="non-terminal residue" evidence="6">
    <location>
        <position position="1"/>
    </location>
</feature>
<proteinExistence type="evidence at transcript level"/>
<organism evidence="6">
    <name type="scientific">Ixodes ricinus</name>
    <name type="common">Common tick</name>
    <name type="synonym">Acarus ricinus</name>
    <dbReference type="NCBI Taxonomy" id="34613"/>
    <lineage>
        <taxon>Eukaryota</taxon>
        <taxon>Metazoa</taxon>
        <taxon>Ecdysozoa</taxon>
        <taxon>Arthropoda</taxon>
        <taxon>Chelicerata</taxon>
        <taxon>Arachnida</taxon>
        <taxon>Acari</taxon>
        <taxon>Parasitiformes</taxon>
        <taxon>Ixodida</taxon>
        <taxon>Ixodoidea</taxon>
        <taxon>Ixodidae</taxon>
        <taxon>Ixodinae</taxon>
        <taxon>Ixodes</taxon>
    </lineage>
</organism>
<dbReference type="Pfam" id="PF00014">
    <property type="entry name" value="Kunitz_BPTI"/>
    <property type="match status" value="1"/>
</dbReference>
<evidence type="ECO:0000313" key="6">
    <source>
        <dbReference type="EMBL" id="JAB74496.1"/>
    </source>
</evidence>
<comment type="subcellular location">
    <subcellularLocation>
        <location evidence="1">Secreted</location>
    </subcellularLocation>
</comment>
<reference evidence="6" key="1">
    <citation type="journal article" date="2015" name="Sci. Rep.">
        <title>Tissue- and time-dependent transcription in Ixodes ricinus salivary glands and midguts when blood feeding on the vertebrate host.</title>
        <authorList>
            <person name="Kotsyfakis M."/>
            <person name="Schwarz A."/>
            <person name="Erhart J."/>
            <person name="Ribeiro J.M."/>
        </authorList>
    </citation>
    <scope>NUCLEOTIDE SEQUENCE</scope>
    <source>
        <tissue evidence="6">Salivary gland and midgut</tissue>
    </source>
</reference>
<keyword evidence="3" id="KW-0732">Signal</keyword>
<dbReference type="Gene3D" id="4.10.410.10">
    <property type="entry name" value="Pancreatic trypsin inhibitor Kunitz domain"/>
    <property type="match status" value="2"/>
</dbReference>
<dbReference type="GO" id="GO:0048019">
    <property type="term" value="F:receptor antagonist activity"/>
    <property type="evidence" value="ECO:0007669"/>
    <property type="project" value="TreeGrafter"/>
</dbReference>
<dbReference type="GO" id="GO:0004867">
    <property type="term" value="F:serine-type endopeptidase inhibitor activity"/>
    <property type="evidence" value="ECO:0007669"/>
    <property type="project" value="InterPro"/>
</dbReference>
<dbReference type="EMBL" id="GANP01009972">
    <property type="protein sequence ID" value="JAB74496.1"/>
    <property type="molecule type" value="mRNA"/>
</dbReference>
<dbReference type="PROSITE" id="PS50279">
    <property type="entry name" value="BPTI_KUNITZ_2"/>
    <property type="match status" value="1"/>
</dbReference>
<keyword evidence="4" id="KW-1015">Disulfide bond</keyword>
<evidence type="ECO:0000259" key="5">
    <source>
        <dbReference type="PROSITE" id="PS50279"/>
    </source>
</evidence>
<dbReference type="GO" id="GO:0005615">
    <property type="term" value="C:extracellular space"/>
    <property type="evidence" value="ECO:0007669"/>
    <property type="project" value="TreeGrafter"/>
</dbReference>
<evidence type="ECO:0000256" key="2">
    <source>
        <dbReference type="ARBA" id="ARBA00022525"/>
    </source>
</evidence>
<dbReference type="AlphaFoldDB" id="V5IEL6"/>
<keyword evidence="2" id="KW-0964">Secreted</keyword>
<accession>V5IEL6</accession>
<protein>
    <recommendedName>
        <fullName evidence="5">BPTI/Kunitz inhibitor domain-containing protein</fullName>
    </recommendedName>
</protein>
<sequence length="147" mass="16159">SQKDYSTMNIYEFEAWVLCLDSDEVSCTGGGKHAFYNRSSGECEVGNGEVCEGGENYFSNLTMCNNTCKSAPKPPCSLELDTGVHRANYPRWYFNTDNATCEAFSFGGGIGNDNNFESKDECEERCHGFQLLKKVNVTVDGSPSANP</sequence>
<evidence type="ECO:0000256" key="3">
    <source>
        <dbReference type="ARBA" id="ARBA00022729"/>
    </source>
</evidence>
<dbReference type="InterPro" id="IPR002223">
    <property type="entry name" value="Kunitz_BPTI"/>
</dbReference>
<dbReference type="SUPFAM" id="SSF57362">
    <property type="entry name" value="BPTI-like"/>
    <property type="match status" value="2"/>
</dbReference>
<dbReference type="PANTHER" id="PTHR45938">
    <property type="entry name" value="ACP24A4-RELATED"/>
    <property type="match status" value="1"/>
</dbReference>
<name>V5IEL6_IXORI</name>
<evidence type="ECO:0000256" key="1">
    <source>
        <dbReference type="ARBA" id="ARBA00004613"/>
    </source>
</evidence>
<dbReference type="SMART" id="SM00131">
    <property type="entry name" value="KU"/>
    <property type="match status" value="1"/>
</dbReference>
<dbReference type="GO" id="GO:0050431">
    <property type="term" value="F:transforming growth factor beta binding"/>
    <property type="evidence" value="ECO:0007669"/>
    <property type="project" value="TreeGrafter"/>
</dbReference>
<dbReference type="InterPro" id="IPR036880">
    <property type="entry name" value="Kunitz_BPTI_sf"/>
</dbReference>
<dbReference type="PRINTS" id="PR00759">
    <property type="entry name" value="BASICPTASE"/>
</dbReference>